<keyword evidence="2" id="KW-1185">Reference proteome</keyword>
<proteinExistence type="predicted"/>
<dbReference type="RefSeq" id="WP_008299768.1">
    <property type="nucleotide sequence ID" value="NZ_AEXL02000098.1"/>
</dbReference>
<reference evidence="1 2" key="1">
    <citation type="journal article" date="2012" name="J. Bacteriol.">
        <title>Genome sequence of "Candidatus Nitrosopumilus salaria" BD31, an ammonia-oxidizing archaeon from the San Francisco Bay estuary.</title>
        <authorList>
            <person name="Mosier A.C."/>
            <person name="Allen E.E."/>
            <person name="Kim M."/>
            <person name="Ferriera S."/>
            <person name="Francis C.A."/>
        </authorList>
    </citation>
    <scope>NUCLEOTIDE SEQUENCE [LARGE SCALE GENOMIC DNA]</scope>
    <source>
        <strain evidence="1 2">BD31</strain>
    </source>
</reference>
<dbReference type="PATRIC" id="fig|859350.6.peg.1200"/>
<evidence type="ECO:0000313" key="2">
    <source>
        <dbReference type="Proteomes" id="UP000003423"/>
    </source>
</evidence>
<evidence type="ECO:0000313" key="1">
    <source>
        <dbReference type="EMBL" id="EIJ65763.1"/>
    </source>
</evidence>
<dbReference type="Proteomes" id="UP000003423">
    <property type="component" value="Unassembled WGS sequence"/>
</dbReference>
<accession>I3D220</accession>
<dbReference type="EMBL" id="AEXL02000098">
    <property type="protein sequence ID" value="EIJ65763.1"/>
    <property type="molecule type" value="Genomic_DNA"/>
</dbReference>
<protein>
    <submittedName>
        <fullName evidence="1">Uncharacterized protein</fullName>
    </submittedName>
</protein>
<gene>
    <name evidence="1" type="ORF">BD31_I0821</name>
</gene>
<dbReference type="AlphaFoldDB" id="I3D220"/>
<comment type="caution">
    <text evidence="1">The sequence shown here is derived from an EMBL/GenBank/DDBJ whole genome shotgun (WGS) entry which is preliminary data.</text>
</comment>
<sequence length="293" mass="33115">MKTIFLILLFAFSLLFPVNLISAAEVTGTYELDEPLCLGGPGMVWNENCVRIRPSPYAQQQDGIEPEKVRCNHDLYRSYKISDGTAFCASGYTLRELIHREYAESFDSLTSATVSGQNNTVSEYCPASQELVQSGWYAYEHPTDVILTNIDLVFSAKENSYGVEYSFDKPTDGKSMIWVFVECDSSFDTFEIVILPETIQHRKNFVVNYPEKQNTAIHFVNQDSVTYKIEGMPDTGVGTGDFTVLLDPEDDWLVGNEYDGVESILLSAANPDTGESYDWMNYIIYITEFGDRR</sequence>
<name>I3D220_9ARCH</name>
<organism evidence="1 2">
    <name type="scientific">Candidatus Nitrosopumilus salarius BD31</name>
    <dbReference type="NCBI Taxonomy" id="859350"/>
    <lineage>
        <taxon>Archaea</taxon>
        <taxon>Nitrososphaerota</taxon>
        <taxon>Nitrososphaeria</taxon>
        <taxon>Nitrosopumilales</taxon>
        <taxon>Nitrosopumilaceae</taxon>
        <taxon>Nitrosopumilus</taxon>
    </lineage>
</organism>